<dbReference type="Gene3D" id="3.10.180.10">
    <property type="entry name" value="2,3-Dihydroxybiphenyl 1,2-Dioxygenase, domain 1"/>
    <property type="match status" value="1"/>
</dbReference>
<evidence type="ECO:0000313" key="2">
    <source>
        <dbReference type="EMBL" id="SLM88084.1"/>
    </source>
</evidence>
<keyword evidence="2" id="KW-0830">Ubiquinone</keyword>
<organism evidence="2 3">
    <name type="scientific">Brachybacterium nesterenkovii</name>
    <dbReference type="NCBI Taxonomy" id="47847"/>
    <lineage>
        <taxon>Bacteria</taxon>
        <taxon>Bacillati</taxon>
        <taxon>Actinomycetota</taxon>
        <taxon>Actinomycetes</taxon>
        <taxon>Micrococcales</taxon>
        <taxon>Dermabacteraceae</taxon>
        <taxon>Brachybacterium</taxon>
    </lineage>
</organism>
<dbReference type="GO" id="GO:0032259">
    <property type="term" value="P:methylation"/>
    <property type="evidence" value="ECO:0007669"/>
    <property type="project" value="UniProtKB-KW"/>
</dbReference>
<accession>A0A1X6WSY3</accession>
<proteinExistence type="predicted"/>
<dbReference type="InterPro" id="IPR029068">
    <property type="entry name" value="Glyas_Bleomycin-R_OHBP_Dase"/>
</dbReference>
<dbReference type="InterPro" id="IPR004360">
    <property type="entry name" value="Glyas_Fos-R_dOase_dom"/>
</dbReference>
<dbReference type="PANTHER" id="PTHR33990:SF1">
    <property type="entry name" value="PROTEIN YJDN"/>
    <property type="match status" value="1"/>
</dbReference>
<feature type="domain" description="Glyoxalase/fosfomycin resistance/dioxygenase" evidence="1">
    <location>
        <begin position="13"/>
        <end position="133"/>
    </location>
</feature>
<evidence type="ECO:0000313" key="3">
    <source>
        <dbReference type="Proteomes" id="UP000195981"/>
    </source>
</evidence>
<dbReference type="InterPro" id="IPR028973">
    <property type="entry name" value="PhnB-like"/>
</dbReference>
<dbReference type="CDD" id="cd06588">
    <property type="entry name" value="PhnB_like"/>
    <property type="match status" value="1"/>
</dbReference>
<dbReference type="SUPFAM" id="SSF54593">
    <property type="entry name" value="Glyoxalase/Bleomycin resistance protein/Dihydroxybiphenyl dioxygenase"/>
    <property type="match status" value="1"/>
</dbReference>
<dbReference type="AlphaFoldDB" id="A0A1X6WSY3"/>
<gene>
    <name evidence="2" type="ORF">FM110_01045</name>
</gene>
<name>A0A1X6WSY3_9MICO</name>
<protein>
    <submittedName>
        <fullName evidence="2">PhnB protein putative DNA binding 3-demethylubiquinone-9 3-methyltransferase domain protein</fullName>
    </submittedName>
</protein>
<dbReference type="RefSeq" id="WP_087101837.1">
    <property type="nucleotide sequence ID" value="NZ_FWFG01000011.1"/>
</dbReference>
<reference evidence="2 3" key="1">
    <citation type="submission" date="2017-02" db="EMBL/GenBank/DDBJ databases">
        <authorList>
            <person name="Peterson S.W."/>
        </authorList>
    </citation>
    <scope>NUCLEOTIDE SEQUENCE [LARGE SCALE GENOMIC DNA]</scope>
    <source>
        <strain evidence="2 3">CIP104813</strain>
    </source>
</reference>
<keyword evidence="2" id="KW-0489">Methyltransferase</keyword>
<evidence type="ECO:0000259" key="1">
    <source>
        <dbReference type="Pfam" id="PF00903"/>
    </source>
</evidence>
<keyword evidence="2" id="KW-0808">Transferase</keyword>
<dbReference type="Proteomes" id="UP000195981">
    <property type="component" value="Unassembled WGS sequence"/>
</dbReference>
<dbReference type="PANTHER" id="PTHR33990">
    <property type="entry name" value="PROTEIN YJDN-RELATED"/>
    <property type="match status" value="1"/>
</dbReference>
<sequence>MAYALHPYLNFPGTARAAMEFYREVFGGDLVVHTFGDFHALPDDSPNLDKVMNAELTSAHVHLSASDVIEETPIEVVFGNATTLALTGDDEPALRAAFGRLAEDGDVIMPLDRQIWGDVYGSVTDRFGTSWQINISVPAEETAAGA</sequence>
<dbReference type="OrthoDB" id="9795306at2"/>
<dbReference type="Pfam" id="PF00903">
    <property type="entry name" value="Glyoxalase"/>
    <property type="match status" value="1"/>
</dbReference>
<dbReference type="EMBL" id="FWFG01000011">
    <property type="protein sequence ID" value="SLM88084.1"/>
    <property type="molecule type" value="Genomic_DNA"/>
</dbReference>
<keyword evidence="3" id="KW-1185">Reference proteome</keyword>
<dbReference type="GO" id="GO:0008168">
    <property type="term" value="F:methyltransferase activity"/>
    <property type="evidence" value="ECO:0007669"/>
    <property type="project" value="UniProtKB-KW"/>
</dbReference>